<dbReference type="InterPro" id="IPR058933">
    <property type="entry name" value="YMC020W-like_ab_hydrolase"/>
</dbReference>
<dbReference type="GO" id="GO:0016491">
    <property type="term" value="F:oxidoreductase activity"/>
    <property type="evidence" value="ECO:0007669"/>
    <property type="project" value="InterPro"/>
</dbReference>
<dbReference type="OrthoDB" id="6361347at2759"/>
<dbReference type="InterPro" id="IPR018713">
    <property type="entry name" value="MPAB/Lcp_cat_dom"/>
</dbReference>
<feature type="domain" description="YMC020W-like alpha/beta hydrolase" evidence="3">
    <location>
        <begin position="1351"/>
        <end position="1686"/>
    </location>
</feature>
<feature type="compositionally biased region" description="Low complexity" evidence="1">
    <location>
        <begin position="1133"/>
        <end position="1154"/>
    </location>
</feature>
<dbReference type="PANTHER" id="PTHR47349:SF1">
    <property type="entry name" value="AER328WP"/>
    <property type="match status" value="1"/>
</dbReference>
<feature type="compositionally biased region" description="Polar residues" evidence="1">
    <location>
        <begin position="830"/>
        <end position="853"/>
    </location>
</feature>
<organism evidence="4 5">
    <name type="scientific">Rhodotorula mucilaginosa</name>
    <name type="common">Yeast</name>
    <name type="synonym">Rhodotorula rubra</name>
    <dbReference type="NCBI Taxonomy" id="5537"/>
    <lineage>
        <taxon>Eukaryota</taxon>
        <taxon>Fungi</taxon>
        <taxon>Dikarya</taxon>
        <taxon>Basidiomycota</taxon>
        <taxon>Pucciniomycotina</taxon>
        <taxon>Microbotryomycetes</taxon>
        <taxon>Sporidiobolales</taxon>
        <taxon>Sporidiobolaceae</taxon>
        <taxon>Rhodotorula</taxon>
    </lineage>
</organism>
<feature type="compositionally biased region" description="Polar residues" evidence="1">
    <location>
        <begin position="768"/>
        <end position="787"/>
    </location>
</feature>
<feature type="compositionally biased region" description="Acidic residues" evidence="1">
    <location>
        <begin position="737"/>
        <end position="746"/>
    </location>
</feature>
<feature type="compositionally biased region" description="Polar residues" evidence="1">
    <location>
        <begin position="1220"/>
        <end position="1229"/>
    </location>
</feature>
<feature type="compositionally biased region" description="Polar residues" evidence="1">
    <location>
        <begin position="1037"/>
        <end position="1061"/>
    </location>
</feature>
<comment type="caution">
    <text evidence="4">The sequence shown here is derived from an EMBL/GenBank/DDBJ whole genome shotgun (WGS) entry which is preliminary data.</text>
</comment>
<feature type="region of interest" description="Disordered" evidence="1">
    <location>
        <begin position="1199"/>
        <end position="1260"/>
    </location>
</feature>
<reference evidence="4 5" key="1">
    <citation type="submission" date="2020-11" db="EMBL/GenBank/DDBJ databases">
        <title>Kefir isolates.</title>
        <authorList>
            <person name="Marcisauskas S."/>
            <person name="Kim Y."/>
            <person name="Blasche S."/>
        </authorList>
    </citation>
    <scope>NUCLEOTIDE SEQUENCE [LARGE SCALE GENOMIC DNA]</scope>
    <source>
        <strain evidence="4 5">KR</strain>
    </source>
</reference>
<feature type="compositionally biased region" description="Polar residues" evidence="1">
    <location>
        <begin position="1002"/>
        <end position="1014"/>
    </location>
</feature>
<name>A0A9P6VYI2_RHOMI</name>
<feature type="compositionally biased region" description="Polar residues" evidence="1">
    <location>
        <begin position="797"/>
        <end position="820"/>
    </location>
</feature>
<feature type="region of interest" description="Disordered" evidence="1">
    <location>
        <begin position="560"/>
        <end position="1078"/>
    </location>
</feature>
<dbReference type="Pfam" id="PF26147">
    <property type="entry name" value="AB_HYDROLASE_YMC0-YMC35"/>
    <property type="match status" value="1"/>
</dbReference>
<protein>
    <recommendedName>
        <fullName evidence="6">ER-bound oxygenase mpaB/mpaB'/Rubber oxygenase catalytic domain-containing protein</fullName>
    </recommendedName>
</protein>
<evidence type="ECO:0000259" key="3">
    <source>
        <dbReference type="Pfam" id="PF26147"/>
    </source>
</evidence>
<dbReference type="EMBL" id="PUHQ01000077">
    <property type="protein sequence ID" value="KAG0657711.1"/>
    <property type="molecule type" value="Genomic_DNA"/>
</dbReference>
<feature type="region of interest" description="Disordered" evidence="1">
    <location>
        <begin position="1103"/>
        <end position="1165"/>
    </location>
</feature>
<proteinExistence type="predicted"/>
<accession>A0A9P6VYI2</accession>
<feature type="compositionally biased region" description="Low complexity" evidence="1">
    <location>
        <begin position="946"/>
        <end position="975"/>
    </location>
</feature>
<evidence type="ECO:0000256" key="1">
    <source>
        <dbReference type="SAM" id="MobiDB-lite"/>
    </source>
</evidence>
<gene>
    <name evidence="4" type="ORF">C6P46_006267</name>
</gene>
<feature type="compositionally biased region" description="Polar residues" evidence="1">
    <location>
        <begin position="904"/>
        <end position="915"/>
    </location>
</feature>
<feature type="domain" description="ER-bound oxygenase mpaB/mpaB'/Rubber oxygenase catalytic" evidence="2">
    <location>
        <begin position="216"/>
        <end position="421"/>
    </location>
</feature>
<evidence type="ECO:0000259" key="2">
    <source>
        <dbReference type="Pfam" id="PF09995"/>
    </source>
</evidence>
<keyword evidence="5" id="KW-1185">Reference proteome</keyword>
<feature type="compositionally biased region" description="Low complexity" evidence="1">
    <location>
        <begin position="644"/>
        <end position="675"/>
    </location>
</feature>
<sequence>MHLLRPDPLLVIGPPLSAAEIASAAQVPASHPDPAALIDTLPDGCILRHFDFVARLDRNTSLTTHEIEPLRRRGDDLADRTVELLRLAEPKQRGKDVLALIGEYLAERERELGAEKWAEERRNDVVWQLQDEMERDPPSGVCGFVPVEGGNGKQSRRATPLQLDEDPEGPPSLAEGQAVFSRYAPQLYQAFGHFSLAGGFSAPKLAAVMRETNYLTSDSRDATHKRLLETSLFVLDAMADMTTGGSRGWRSAYRVRMLHAQVRVRIKQGRARYNEYNEEKNGVPINQADLLATLGAFMIAPVWSLRRIGVRMTEREEAAYQVCWRHIGYYLGIQPELLTRLYGGTFATAETFFASLAFGLFPAGPPPAEPFATPQYKILSAIAGRPPKPTRVEHHLELCRLLLGPSLADQLALPRGSLRDVLSVDLEIWTGWALLTFGAVYSRVPGLGRWRGRRWEAERRRWFQWVIELVVIWQLGERRSLFVWRDGEKHALKLDVAEGEEPGIEMGPHVGRAVRTTWRNLLVEMGLVPRLCLHPKAARLEELDFSNLVIIARDRACAHRHGPTRSRQSAGTVHGQGEGSLDIRGAHCRETTVRSLPQPPLLRDPVMPASWRSGFSRPAPPITSENPDNPTHDALFAGPSRAHSPAVSRSSTASSGPASGSRSLSSSSSAYSLLSKKMAQQRDDDDDRMSVRSGRTVTGGGSSETPGDAAKGRGRAASRASSVLTTREPRASSSSLVEEDEIEPMDLDSTPANGQVDSSAKGKERATDSPSSLSVKRQRLRSPTSSDPKLEPRRRPSTAQFNNPGSVSSPPMPTLATTTAEELMPRARTTKSNRPASARSGASSTHPSNSKDSPPTLDKPAKQKSPVGNAVDTGRIVEPDEIEIDPPSAVPVSEVAESLPPPTTETQTATRSWFNLLSRPKPGMPPSGTSPSASGLRSATPPRPATPEVQTPTPESETTPKAAPPAEATGEPTAPADREIVAAGPANANTAPLTWREWAWSTRRTNGIEPQQQQLEEDKPSVNATPADDAVLAEAGTMTSQRAESDSESTVVASSEPQSEPTPGATPQKGWLGTWWGANGATEASATLAAQRKREAWALKLAADRAAGTRAIEAPPSTDQVGAVDEPAHEESTSTSPPNTSHAAAASSSSSAVPQPLRKKASESWNALSRSIAASSVGLSGISPTKSLLSLRVPFSGLGATNGSSAASTRSRESSHATGTAPSSPQLLPQSDVGPVKPLTGSIRSSGPRRTESIFEPPPPVENLVLPTFGDTFLRPPRSFAPKRSTLTRAVSVVSAYLFQRHPSEETPTSPTLANARQLAGIDGKDMPVEMKNDPAERLPKALEVMGEAPRLEKVKRVVTIGIHGWFTSSNMVKSVLGEQTGTSVKFATMMHDAVQSFLEDRELGAFNIQAIALEGQGEVEYRIDKLYDQLVAKKEWLQAIRMADAVFFATHSQGAVVTTQLIARLLDQELLRGPQAHLLAMCGIAQGPFIYLYQSLALAPYFNWVESAPARELFDFQNPESVAAIKFLEALRIILHAGVKITTIGSLNDQVVPLYSALFSGVSHPGILRAVYIDSDAFRTSDFLANLIVFSIRLRNAGLSDHDLVYHVSEALAGALTGVGHSKIYEEENVYKLAVRYHFETTHVTEAPTHLDVRADAPPLSMSFNPRDRRNPYLLTWALRGIIEDPQVRELFGNELLALREAYETWRPQTKVLKDVKLKLEGIRMMNWKSGKL</sequence>
<feature type="region of interest" description="Disordered" evidence="1">
    <location>
        <begin position="146"/>
        <end position="172"/>
    </location>
</feature>
<dbReference type="Proteomes" id="UP000777482">
    <property type="component" value="Unassembled WGS sequence"/>
</dbReference>
<evidence type="ECO:0000313" key="5">
    <source>
        <dbReference type="Proteomes" id="UP000777482"/>
    </source>
</evidence>
<evidence type="ECO:0008006" key="6">
    <source>
        <dbReference type="Google" id="ProtNLM"/>
    </source>
</evidence>
<feature type="compositionally biased region" description="Polar residues" evidence="1">
    <location>
        <begin position="927"/>
        <end position="937"/>
    </location>
</feature>
<dbReference type="Pfam" id="PF09995">
    <property type="entry name" value="MPAB_Lcp_cat"/>
    <property type="match status" value="1"/>
</dbReference>
<dbReference type="InterPro" id="IPR058934">
    <property type="entry name" value="YMC020W-like"/>
</dbReference>
<evidence type="ECO:0000313" key="4">
    <source>
        <dbReference type="EMBL" id="KAG0657711.1"/>
    </source>
</evidence>
<dbReference type="PANTHER" id="PTHR47349">
    <property type="entry name" value="CHROMOSOME 8, WHOLE GENOME SHOTGUN SEQUENCE"/>
    <property type="match status" value="1"/>
</dbReference>